<gene>
    <name evidence="2" type="ORF">Agub_g636</name>
</gene>
<feature type="non-terminal residue" evidence="2">
    <location>
        <position position="417"/>
    </location>
</feature>
<accession>A0AAD3DG61</accession>
<dbReference type="Proteomes" id="UP001054857">
    <property type="component" value="Unassembled WGS sequence"/>
</dbReference>
<feature type="compositionally biased region" description="Polar residues" evidence="1">
    <location>
        <begin position="339"/>
        <end position="354"/>
    </location>
</feature>
<organism evidence="2 3">
    <name type="scientific">Astrephomene gubernaculifera</name>
    <dbReference type="NCBI Taxonomy" id="47775"/>
    <lineage>
        <taxon>Eukaryota</taxon>
        <taxon>Viridiplantae</taxon>
        <taxon>Chlorophyta</taxon>
        <taxon>core chlorophytes</taxon>
        <taxon>Chlorophyceae</taxon>
        <taxon>CS clade</taxon>
        <taxon>Chlamydomonadales</taxon>
        <taxon>Astrephomenaceae</taxon>
        <taxon>Astrephomene</taxon>
    </lineage>
</organism>
<dbReference type="EMBL" id="BMAR01000001">
    <property type="protein sequence ID" value="GFR40088.1"/>
    <property type="molecule type" value="Genomic_DNA"/>
</dbReference>
<reference evidence="2 3" key="1">
    <citation type="journal article" date="2021" name="Sci. Rep.">
        <title>Genome sequencing of the multicellular alga Astrephomene provides insights into convergent evolution of germ-soma differentiation.</title>
        <authorList>
            <person name="Yamashita S."/>
            <person name="Yamamoto K."/>
            <person name="Matsuzaki R."/>
            <person name="Suzuki S."/>
            <person name="Yamaguchi H."/>
            <person name="Hirooka S."/>
            <person name="Minakuchi Y."/>
            <person name="Miyagishima S."/>
            <person name="Kawachi M."/>
            <person name="Toyoda A."/>
            <person name="Nozaki H."/>
        </authorList>
    </citation>
    <scope>NUCLEOTIDE SEQUENCE [LARGE SCALE GENOMIC DNA]</scope>
    <source>
        <strain evidence="2 3">NIES-4017</strain>
    </source>
</reference>
<comment type="caution">
    <text evidence="2">The sequence shown here is derived from an EMBL/GenBank/DDBJ whole genome shotgun (WGS) entry which is preliminary data.</text>
</comment>
<feature type="non-terminal residue" evidence="2">
    <location>
        <position position="1"/>
    </location>
</feature>
<protein>
    <submittedName>
        <fullName evidence="2">Uncharacterized protein</fullName>
    </submittedName>
</protein>
<feature type="region of interest" description="Disordered" evidence="1">
    <location>
        <begin position="24"/>
        <end position="49"/>
    </location>
</feature>
<feature type="region of interest" description="Disordered" evidence="1">
    <location>
        <begin position="326"/>
        <end position="354"/>
    </location>
</feature>
<keyword evidence="3" id="KW-1185">Reference proteome</keyword>
<proteinExistence type="predicted"/>
<name>A0AAD3DG61_9CHLO</name>
<evidence type="ECO:0000313" key="2">
    <source>
        <dbReference type="EMBL" id="GFR40088.1"/>
    </source>
</evidence>
<sequence length="417" mass="43675">SRLSMSRIPEDSLVPPSSLEAVASERSDFTRQASGAVSAIPGGPSFRNSVTLRRTSSNNIERTASQEVGFCPDADTASVVNPPGMPSVFSTAGAESQAAAVAGAPAAGSGLGGSPWPKRLPLVLVDDAQTKLSFVQAYRHFGRILVGSHEFAGVDGMPQPDPWVSVMAVQAPKHPDYAPLRQARVSCQHVAMCAGVHSLGAVINMMLQAKQALSSPSASSASARVTRDAPSKPARLEAQLCISSVQLKVVMEEKPRRLHPRPGPLKPGLTELTAVHLHEISAVVKPASDPLPVAHGGLTVDVGISDVQVQDLQGCIEHRNVLAANGLASEPGGDGKGSPNPSQSGESLPNQDPSRSCRVEVFCGISSTPAVPTRLVVGVHDPRLTWLRRYSNNLSYAVGAVLKAYRSAVERQGKSSS</sequence>
<evidence type="ECO:0000256" key="1">
    <source>
        <dbReference type="SAM" id="MobiDB-lite"/>
    </source>
</evidence>
<evidence type="ECO:0000313" key="3">
    <source>
        <dbReference type="Proteomes" id="UP001054857"/>
    </source>
</evidence>
<dbReference type="AlphaFoldDB" id="A0AAD3DG61"/>